<protein>
    <submittedName>
        <fullName evidence="1">Uncharacterized protein</fullName>
    </submittedName>
</protein>
<evidence type="ECO:0000313" key="2">
    <source>
        <dbReference type="Proteomes" id="UP001237642"/>
    </source>
</evidence>
<proteinExistence type="predicted"/>
<organism evidence="1 2">
    <name type="scientific">Heracleum sosnowskyi</name>
    <dbReference type="NCBI Taxonomy" id="360622"/>
    <lineage>
        <taxon>Eukaryota</taxon>
        <taxon>Viridiplantae</taxon>
        <taxon>Streptophyta</taxon>
        <taxon>Embryophyta</taxon>
        <taxon>Tracheophyta</taxon>
        <taxon>Spermatophyta</taxon>
        <taxon>Magnoliopsida</taxon>
        <taxon>eudicotyledons</taxon>
        <taxon>Gunneridae</taxon>
        <taxon>Pentapetalae</taxon>
        <taxon>asterids</taxon>
        <taxon>campanulids</taxon>
        <taxon>Apiales</taxon>
        <taxon>Apiaceae</taxon>
        <taxon>Apioideae</taxon>
        <taxon>apioid superclade</taxon>
        <taxon>Tordylieae</taxon>
        <taxon>Tordyliinae</taxon>
        <taxon>Heracleum</taxon>
    </lineage>
</organism>
<sequence>MLNWEIISKLTSSFSVCYLLHPDFTFFSIFFHHSNFSIVELHFNSIAIISSKLATQANFAAKEKEAIKERPSHWGREKTPQRGSLAGSKAFGESAILLHIFGGFLHLFSCVCSPT</sequence>
<keyword evidence="2" id="KW-1185">Reference proteome</keyword>
<dbReference type="AlphaFoldDB" id="A0AAD8J8Z0"/>
<reference evidence="1" key="2">
    <citation type="submission" date="2023-05" db="EMBL/GenBank/DDBJ databases">
        <authorList>
            <person name="Schelkunov M.I."/>
        </authorList>
    </citation>
    <scope>NUCLEOTIDE SEQUENCE</scope>
    <source>
        <strain evidence="1">Hsosn_3</strain>
        <tissue evidence="1">Leaf</tissue>
    </source>
</reference>
<gene>
    <name evidence="1" type="ORF">POM88_007913</name>
</gene>
<evidence type="ECO:0000313" key="1">
    <source>
        <dbReference type="EMBL" id="KAK1398050.1"/>
    </source>
</evidence>
<dbReference type="EMBL" id="JAUIZM010000002">
    <property type="protein sequence ID" value="KAK1398050.1"/>
    <property type="molecule type" value="Genomic_DNA"/>
</dbReference>
<accession>A0AAD8J8Z0</accession>
<name>A0AAD8J8Z0_9APIA</name>
<dbReference type="Proteomes" id="UP001237642">
    <property type="component" value="Unassembled WGS sequence"/>
</dbReference>
<reference evidence="1" key="1">
    <citation type="submission" date="2023-02" db="EMBL/GenBank/DDBJ databases">
        <title>Genome of toxic invasive species Heracleum sosnowskyi carries increased number of genes despite the absence of recent whole-genome duplications.</title>
        <authorList>
            <person name="Schelkunov M."/>
            <person name="Shtratnikova V."/>
            <person name="Makarenko M."/>
            <person name="Klepikova A."/>
            <person name="Omelchenko D."/>
            <person name="Novikova G."/>
            <person name="Obukhova E."/>
            <person name="Bogdanov V."/>
            <person name="Penin A."/>
            <person name="Logacheva M."/>
        </authorList>
    </citation>
    <scope>NUCLEOTIDE SEQUENCE</scope>
    <source>
        <strain evidence="1">Hsosn_3</strain>
        <tissue evidence="1">Leaf</tissue>
    </source>
</reference>
<comment type="caution">
    <text evidence="1">The sequence shown here is derived from an EMBL/GenBank/DDBJ whole genome shotgun (WGS) entry which is preliminary data.</text>
</comment>